<evidence type="ECO:0000256" key="3">
    <source>
        <dbReference type="ARBA" id="ARBA00022737"/>
    </source>
</evidence>
<evidence type="ECO:0000313" key="5">
    <source>
        <dbReference type="EMBL" id="GAL79872.1"/>
    </source>
</evidence>
<dbReference type="GO" id="GO:0008374">
    <property type="term" value="F:O-acyltransferase activity"/>
    <property type="evidence" value="ECO:0007669"/>
    <property type="project" value="TreeGrafter"/>
</dbReference>
<evidence type="ECO:0000313" key="6">
    <source>
        <dbReference type="Proteomes" id="UP000029644"/>
    </source>
</evidence>
<dbReference type="InterPro" id="IPR018357">
    <property type="entry name" value="Hexapep_transf_CS"/>
</dbReference>
<dbReference type="CDD" id="cd05825">
    <property type="entry name" value="LbH_wcaF_like"/>
    <property type="match status" value="1"/>
</dbReference>
<dbReference type="EMBL" id="BBNQ01000018">
    <property type="protein sequence ID" value="GAL64386.1"/>
    <property type="molecule type" value="Genomic_DNA"/>
</dbReference>
<dbReference type="STRING" id="221126.SAMN04489722_10747"/>
<sequence length="115" mass="12414">MPWNLEMHEYSCLAPYVDCYNVDKIIVGANSTVSQKTYLCTASHDITKTSIPLITAPIMIKDQSWVGASVFIGMGVTIGQGAVVGATASVFKNIEPWTIVGGNPAKLIKKRVLND</sequence>
<evidence type="ECO:0000256" key="1">
    <source>
        <dbReference type="ARBA" id="ARBA00007274"/>
    </source>
</evidence>
<gene>
    <name evidence="5" type="ORF">JCM19274_2544</name>
    <name evidence="4" type="ORF">JCM19300_523</name>
</gene>
<dbReference type="SUPFAM" id="SSF51161">
    <property type="entry name" value="Trimeric LpxA-like enzymes"/>
    <property type="match status" value="1"/>
</dbReference>
<keyword evidence="2 4" id="KW-0808">Transferase</keyword>
<dbReference type="Proteomes" id="UP000029643">
    <property type="component" value="Unassembled WGS sequence"/>
</dbReference>
<evidence type="ECO:0000313" key="4">
    <source>
        <dbReference type="EMBL" id="GAL64386.1"/>
    </source>
</evidence>
<evidence type="ECO:0000256" key="2">
    <source>
        <dbReference type="ARBA" id="ARBA00022679"/>
    </source>
</evidence>
<dbReference type="PANTHER" id="PTHR23416">
    <property type="entry name" value="SIALIC ACID SYNTHASE-RELATED"/>
    <property type="match status" value="1"/>
</dbReference>
<dbReference type="PROSITE" id="PS00101">
    <property type="entry name" value="HEXAPEP_TRANSFERASES"/>
    <property type="match status" value="1"/>
</dbReference>
<reference evidence="4 6" key="1">
    <citation type="journal article" date="2014" name="Genome Announc.">
        <title>Draft Genome Sequences of Marine Flavobacterium Algibacter lectus Strains SS8 and NR4.</title>
        <authorList>
            <person name="Takatani N."/>
            <person name="Nakanishi M."/>
            <person name="Meirelles P."/>
            <person name="Mino S."/>
            <person name="Suda W."/>
            <person name="Oshima K."/>
            <person name="Hattori M."/>
            <person name="Ohkuma M."/>
            <person name="Hosokawa M."/>
            <person name="Miyashita K."/>
            <person name="Thompson F.L."/>
            <person name="Niwa A."/>
            <person name="Sawabe T."/>
            <person name="Sawabe T."/>
        </authorList>
    </citation>
    <scope>NUCLEOTIDE SEQUENCE [LARGE SCALE GENOMIC DNA]</scope>
    <source>
        <strain evidence="5">JCM 19274</strain>
        <strain evidence="4 6">JCM 19300</strain>
    </source>
</reference>
<dbReference type="InterPro" id="IPR011004">
    <property type="entry name" value="Trimer_LpxA-like_sf"/>
</dbReference>
<comment type="caution">
    <text evidence="4">The sequence shown here is derived from an EMBL/GenBank/DDBJ whole genome shotgun (WGS) entry which is preliminary data.</text>
</comment>
<dbReference type="AlphaFoldDB" id="A0A090VI21"/>
<dbReference type="GO" id="GO:0005829">
    <property type="term" value="C:cytosol"/>
    <property type="evidence" value="ECO:0007669"/>
    <property type="project" value="TreeGrafter"/>
</dbReference>
<dbReference type="InterPro" id="IPR051159">
    <property type="entry name" value="Hexapeptide_acetyltransf"/>
</dbReference>
<dbReference type="Proteomes" id="UP000029644">
    <property type="component" value="Unassembled WGS sequence"/>
</dbReference>
<dbReference type="EMBL" id="BBNU01000008">
    <property type="protein sequence ID" value="GAL79872.1"/>
    <property type="molecule type" value="Genomic_DNA"/>
</dbReference>
<keyword evidence="3" id="KW-0677">Repeat</keyword>
<name>A0A090VI21_9FLAO</name>
<accession>A0A090VI21</accession>
<proteinExistence type="inferred from homology"/>
<dbReference type="Gene3D" id="2.160.10.10">
    <property type="entry name" value="Hexapeptide repeat proteins"/>
    <property type="match status" value="1"/>
</dbReference>
<comment type="similarity">
    <text evidence="1">Belongs to the transferase hexapeptide repeat family.</text>
</comment>
<protein>
    <submittedName>
        <fullName evidence="4">Colanic acid biosynthesis acetyltransferase WcaF</fullName>
    </submittedName>
</protein>
<dbReference type="PANTHER" id="PTHR23416:SF23">
    <property type="entry name" value="ACETYLTRANSFERASE C18B11.09C-RELATED"/>
    <property type="match status" value="1"/>
</dbReference>
<organism evidence="4 6">
    <name type="scientific">Algibacter lectus</name>
    <dbReference type="NCBI Taxonomy" id="221126"/>
    <lineage>
        <taxon>Bacteria</taxon>
        <taxon>Pseudomonadati</taxon>
        <taxon>Bacteroidota</taxon>
        <taxon>Flavobacteriia</taxon>
        <taxon>Flavobacteriales</taxon>
        <taxon>Flavobacteriaceae</taxon>
        <taxon>Algibacter</taxon>
    </lineage>
</organism>